<dbReference type="InterPro" id="IPR036390">
    <property type="entry name" value="WH_DNA-bd_sf"/>
</dbReference>
<proteinExistence type="predicted"/>
<protein>
    <submittedName>
        <fullName evidence="3">MarR family transcriptional regulator</fullName>
    </submittedName>
</protein>
<gene>
    <name evidence="3" type="ORF">MUO14_05850</name>
</gene>
<organism evidence="3 4">
    <name type="scientific">Halobacillus shinanisalinarum</name>
    <dbReference type="NCBI Taxonomy" id="2932258"/>
    <lineage>
        <taxon>Bacteria</taxon>
        <taxon>Bacillati</taxon>
        <taxon>Bacillota</taxon>
        <taxon>Bacilli</taxon>
        <taxon>Bacillales</taxon>
        <taxon>Bacillaceae</taxon>
        <taxon>Halobacillus</taxon>
    </lineage>
</organism>
<dbReference type="SMART" id="SM00347">
    <property type="entry name" value="HTH_MARR"/>
    <property type="match status" value="1"/>
</dbReference>
<dbReference type="Gene3D" id="1.10.10.10">
    <property type="entry name" value="Winged helix-like DNA-binding domain superfamily/Winged helix DNA-binding domain"/>
    <property type="match status" value="1"/>
</dbReference>
<dbReference type="PRINTS" id="PR00598">
    <property type="entry name" value="HTHMARR"/>
</dbReference>
<dbReference type="Pfam" id="PF12802">
    <property type="entry name" value="MarR_2"/>
    <property type="match status" value="1"/>
</dbReference>
<dbReference type="InterPro" id="IPR036388">
    <property type="entry name" value="WH-like_DNA-bd_sf"/>
</dbReference>
<feature type="domain" description="HTH marR-type" evidence="2">
    <location>
        <begin position="1"/>
        <end position="141"/>
    </location>
</feature>
<dbReference type="PROSITE" id="PS50995">
    <property type="entry name" value="HTH_MARR_2"/>
    <property type="match status" value="1"/>
</dbReference>
<dbReference type="InterPro" id="IPR039422">
    <property type="entry name" value="MarR/SlyA-like"/>
</dbReference>
<dbReference type="EMBL" id="CP095074">
    <property type="protein sequence ID" value="UOQ94475.1"/>
    <property type="molecule type" value="Genomic_DNA"/>
</dbReference>
<dbReference type="SUPFAM" id="SSF46785">
    <property type="entry name" value="Winged helix' DNA-binding domain"/>
    <property type="match status" value="1"/>
</dbReference>
<evidence type="ECO:0000256" key="1">
    <source>
        <dbReference type="ARBA" id="ARBA00023125"/>
    </source>
</evidence>
<sequence>MNKRLDEAVDLFKEVMIFGTERIIKSIEHEIYDFYSPEQVHMLQILSKVEKASPGRLAELQGVHKSAVSNRVKKLTQNGLVKVIDSKEDQRGKTISLTDEGRDVIQQSNELISNHIEDLLHDELKNSEIDEFIRIFNKVKTILKVEDDLK</sequence>
<evidence type="ECO:0000259" key="2">
    <source>
        <dbReference type="PROSITE" id="PS50995"/>
    </source>
</evidence>
<keyword evidence="1" id="KW-0238">DNA-binding</keyword>
<name>A0ABY4H3J7_9BACI</name>
<evidence type="ECO:0000313" key="4">
    <source>
        <dbReference type="Proteomes" id="UP000831880"/>
    </source>
</evidence>
<dbReference type="PANTHER" id="PTHR33164">
    <property type="entry name" value="TRANSCRIPTIONAL REGULATOR, MARR FAMILY"/>
    <property type="match status" value="1"/>
</dbReference>
<dbReference type="RefSeq" id="WP_244754174.1">
    <property type="nucleotide sequence ID" value="NZ_CP095074.1"/>
</dbReference>
<dbReference type="PANTHER" id="PTHR33164:SF102">
    <property type="entry name" value="TRANSCRIPTIONAL REGULATORY PROTEIN"/>
    <property type="match status" value="1"/>
</dbReference>
<evidence type="ECO:0000313" key="3">
    <source>
        <dbReference type="EMBL" id="UOQ94475.1"/>
    </source>
</evidence>
<accession>A0ABY4H3J7</accession>
<dbReference type="Proteomes" id="UP000831880">
    <property type="component" value="Chromosome"/>
</dbReference>
<reference evidence="3 4" key="1">
    <citation type="submission" date="2022-04" db="EMBL/GenBank/DDBJ databases">
        <title>Halobacillus sp. isolated from saltern.</title>
        <authorList>
            <person name="Won M."/>
            <person name="Lee C.-M."/>
            <person name="Woen H.-Y."/>
            <person name="Kwon S.-W."/>
        </authorList>
    </citation>
    <scope>NUCLEOTIDE SEQUENCE [LARGE SCALE GENOMIC DNA]</scope>
    <source>
        <strain evidence="3 4">SSTM10-2</strain>
    </source>
</reference>
<dbReference type="InterPro" id="IPR000835">
    <property type="entry name" value="HTH_MarR-typ"/>
</dbReference>
<keyword evidence="4" id="KW-1185">Reference proteome</keyword>